<dbReference type="PANTHER" id="PTHR33734:SF36">
    <property type="entry name" value="STAGE VI SPORULATION PROTEIN D"/>
    <property type="match status" value="1"/>
</dbReference>
<dbReference type="PROSITE" id="PS51782">
    <property type="entry name" value="LYSM"/>
    <property type="match status" value="1"/>
</dbReference>
<dbReference type="Gene3D" id="3.10.350.10">
    <property type="entry name" value="LysM domain"/>
    <property type="match status" value="1"/>
</dbReference>
<dbReference type="CDD" id="cd00118">
    <property type="entry name" value="LysM"/>
    <property type="match status" value="1"/>
</dbReference>
<dbReference type="SUPFAM" id="SSF54106">
    <property type="entry name" value="LysM domain"/>
    <property type="match status" value="1"/>
</dbReference>
<name>A0ABY4Y4A7_BACVA</name>
<dbReference type="Pfam" id="PF01476">
    <property type="entry name" value="LysM"/>
    <property type="match status" value="1"/>
</dbReference>
<dbReference type="InterPro" id="IPR036779">
    <property type="entry name" value="LysM_dom_sf"/>
</dbReference>
<dbReference type="SMART" id="SM00257">
    <property type="entry name" value="LysM"/>
    <property type="match status" value="1"/>
</dbReference>
<dbReference type="EMBL" id="CP092751">
    <property type="protein sequence ID" value="USP97460.1"/>
    <property type="molecule type" value="Genomic_DNA"/>
</dbReference>
<accession>A0ABY4Y4A7</accession>
<dbReference type="Proteomes" id="UP001057348">
    <property type="component" value="Chromosome"/>
</dbReference>
<proteinExistence type="predicted"/>
<dbReference type="InterPro" id="IPR018392">
    <property type="entry name" value="LysM"/>
</dbReference>
<reference evidence="2" key="1">
    <citation type="submission" date="2022-02" db="EMBL/GenBank/DDBJ databases">
        <title>Draft Genome Sequence of Bacillus vallismortis Strain BL01, Isolated from Artemisia lerchiana Web. Roots.</title>
        <authorList>
            <person name="Chebotar V.K."/>
            <person name="Gancheva M.S."/>
            <person name="Chizhevskaya E.P."/>
            <person name="Komarova O.V."/>
            <person name="Baganova M.E."/>
            <person name="Zaplatkin A.N."/>
            <person name="Pishchik V.N."/>
        </authorList>
    </citation>
    <scope>NUCLEOTIDE SEQUENCE</scope>
    <source>
        <strain evidence="2">BL01</strain>
    </source>
</reference>
<evidence type="ECO:0000313" key="2">
    <source>
        <dbReference type="EMBL" id="USP97460.1"/>
    </source>
</evidence>
<keyword evidence="3" id="KW-1185">Reference proteome</keyword>
<protein>
    <submittedName>
        <fullName evidence="2">LysM peptidoglycan-binding domain-containing protein</fullName>
    </submittedName>
</protein>
<gene>
    <name evidence="2" type="ORF">MKF32_13670</name>
</gene>
<evidence type="ECO:0000259" key="1">
    <source>
        <dbReference type="PROSITE" id="PS51782"/>
    </source>
</evidence>
<feature type="domain" description="LysM" evidence="1">
    <location>
        <begin position="2"/>
        <end position="46"/>
    </location>
</feature>
<sequence length="54" mass="6341">MKICIVQQEDTIERLCERYEITSQQLIRMNSLALDDELKAGQILYIPQYNNSHA</sequence>
<dbReference type="PANTHER" id="PTHR33734">
    <property type="entry name" value="LYSM DOMAIN-CONTAINING GPI-ANCHORED PROTEIN 2"/>
    <property type="match status" value="1"/>
</dbReference>
<organism evidence="2 3">
    <name type="scientific">Bacillus vallismortis</name>
    <dbReference type="NCBI Taxonomy" id="72361"/>
    <lineage>
        <taxon>Bacteria</taxon>
        <taxon>Bacillati</taxon>
        <taxon>Bacillota</taxon>
        <taxon>Bacilli</taxon>
        <taxon>Bacillales</taxon>
        <taxon>Bacillaceae</taxon>
        <taxon>Bacillus</taxon>
    </lineage>
</organism>
<evidence type="ECO:0000313" key="3">
    <source>
        <dbReference type="Proteomes" id="UP001057348"/>
    </source>
</evidence>